<feature type="transmembrane region" description="Helical" evidence="7">
    <location>
        <begin position="204"/>
        <end position="226"/>
    </location>
</feature>
<keyword evidence="3 7" id="KW-0812">Transmembrane</keyword>
<reference evidence="9 10" key="1">
    <citation type="submission" date="2016-06" db="EMBL/GenBank/DDBJ databases">
        <title>Genome sequence of halotolerant plant growth promoting strain of Halomonas elongata HEK1 isolated from salterns of Rann of Kutch, Gujarat, India.</title>
        <authorList>
            <person name="Gaba S."/>
            <person name="Singh R.N."/>
            <person name="Abrol S."/>
            <person name="Kaushik R."/>
            <person name="Saxena A.K."/>
        </authorList>
    </citation>
    <scope>NUCLEOTIDE SEQUENCE [LARGE SCALE GENOMIC DNA]</scope>
    <source>
        <strain evidence="9 10">HEK1</strain>
    </source>
</reference>
<feature type="transmembrane region" description="Helical" evidence="7">
    <location>
        <begin position="238"/>
        <end position="255"/>
    </location>
</feature>
<dbReference type="InterPro" id="IPR037185">
    <property type="entry name" value="EmrE-like"/>
</dbReference>
<dbReference type="EMBL" id="MAJD01000002">
    <property type="protein sequence ID" value="OBX35513.1"/>
    <property type="molecule type" value="Genomic_DNA"/>
</dbReference>
<keyword evidence="4 7" id="KW-1133">Transmembrane helix</keyword>
<dbReference type="AlphaFoldDB" id="A0A1B8NZY3"/>
<comment type="caution">
    <text evidence="9">The sequence shown here is derived from an EMBL/GenBank/DDBJ whole genome shotgun (WGS) entry which is preliminary data.</text>
</comment>
<name>A0A1B8NZY3_HALEL</name>
<dbReference type="PANTHER" id="PTHR32322">
    <property type="entry name" value="INNER MEMBRANE TRANSPORTER"/>
    <property type="match status" value="1"/>
</dbReference>
<dbReference type="InterPro" id="IPR000620">
    <property type="entry name" value="EamA_dom"/>
</dbReference>
<evidence type="ECO:0000256" key="7">
    <source>
        <dbReference type="SAM" id="Phobius"/>
    </source>
</evidence>
<dbReference type="PANTHER" id="PTHR32322:SF2">
    <property type="entry name" value="EAMA DOMAIN-CONTAINING PROTEIN"/>
    <property type="match status" value="1"/>
</dbReference>
<evidence type="ECO:0000256" key="2">
    <source>
        <dbReference type="ARBA" id="ARBA00007362"/>
    </source>
</evidence>
<accession>A0A1B8NZY3</accession>
<feature type="transmembrane region" description="Helical" evidence="7">
    <location>
        <begin position="143"/>
        <end position="160"/>
    </location>
</feature>
<feature type="transmembrane region" description="Helical" evidence="7">
    <location>
        <begin position="51"/>
        <end position="71"/>
    </location>
</feature>
<proteinExistence type="inferred from homology"/>
<evidence type="ECO:0000313" key="9">
    <source>
        <dbReference type="EMBL" id="OBX35513.1"/>
    </source>
</evidence>
<dbReference type="Proteomes" id="UP000092504">
    <property type="component" value="Unassembled WGS sequence"/>
</dbReference>
<evidence type="ECO:0000256" key="4">
    <source>
        <dbReference type="ARBA" id="ARBA00022989"/>
    </source>
</evidence>
<feature type="transmembrane region" description="Helical" evidence="7">
    <location>
        <begin position="91"/>
        <end position="110"/>
    </location>
</feature>
<dbReference type="Pfam" id="PF00892">
    <property type="entry name" value="EamA"/>
    <property type="match status" value="1"/>
</dbReference>
<evidence type="ECO:0000256" key="6">
    <source>
        <dbReference type="SAM" id="MobiDB-lite"/>
    </source>
</evidence>
<gene>
    <name evidence="9" type="ORF">A8U91_04587</name>
</gene>
<feature type="transmembrane region" description="Helical" evidence="7">
    <location>
        <begin position="172"/>
        <end position="192"/>
    </location>
</feature>
<feature type="domain" description="EamA" evidence="8">
    <location>
        <begin position="22"/>
        <end position="159"/>
    </location>
</feature>
<dbReference type="InterPro" id="IPR050638">
    <property type="entry name" value="AA-Vitamin_Transporters"/>
</dbReference>
<comment type="similarity">
    <text evidence="2">Belongs to the EamA transporter family.</text>
</comment>
<evidence type="ECO:0000256" key="1">
    <source>
        <dbReference type="ARBA" id="ARBA00004141"/>
    </source>
</evidence>
<evidence type="ECO:0000259" key="8">
    <source>
        <dbReference type="Pfam" id="PF00892"/>
    </source>
</evidence>
<comment type="subcellular location">
    <subcellularLocation>
        <location evidence="1">Membrane</location>
        <topology evidence="1">Multi-pass membrane protein</topology>
    </subcellularLocation>
</comment>
<evidence type="ECO:0000313" key="10">
    <source>
        <dbReference type="Proteomes" id="UP000092504"/>
    </source>
</evidence>
<dbReference type="GO" id="GO:0016020">
    <property type="term" value="C:membrane"/>
    <property type="evidence" value="ECO:0007669"/>
    <property type="project" value="UniProtKB-SubCell"/>
</dbReference>
<feature type="transmembrane region" description="Helical" evidence="7">
    <location>
        <begin position="116"/>
        <end position="136"/>
    </location>
</feature>
<dbReference type="SUPFAM" id="SSF103481">
    <property type="entry name" value="Multidrug resistance efflux transporter EmrE"/>
    <property type="match status" value="2"/>
</dbReference>
<feature type="compositionally biased region" description="Basic and acidic residues" evidence="6">
    <location>
        <begin position="353"/>
        <end position="367"/>
    </location>
</feature>
<evidence type="ECO:0000256" key="3">
    <source>
        <dbReference type="ARBA" id="ARBA00022692"/>
    </source>
</evidence>
<protein>
    <submittedName>
        <fullName evidence="9">EamA-like transporter family protein</fullName>
    </submittedName>
</protein>
<feature type="region of interest" description="Disordered" evidence="6">
    <location>
        <begin position="317"/>
        <end position="375"/>
    </location>
</feature>
<feature type="transmembrane region" description="Helical" evidence="7">
    <location>
        <begin position="21"/>
        <end position="39"/>
    </location>
</feature>
<keyword evidence="5 7" id="KW-0472">Membrane</keyword>
<organism evidence="9 10">
    <name type="scientific">Halomonas elongata</name>
    <dbReference type="NCBI Taxonomy" id="2746"/>
    <lineage>
        <taxon>Bacteria</taxon>
        <taxon>Pseudomonadati</taxon>
        <taxon>Pseudomonadota</taxon>
        <taxon>Gammaproteobacteria</taxon>
        <taxon>Oceanospirillales</taxon>
        <taxon>Halomonadaceae</taxon>
        <taxon>Halomonas</taxon>
    </lineage>
</organism>
<feature type="transmembrane region" description="Helical" evidence="7">
    <location>
        <begin position="291"/>
        <end position="311"/>
    </location>
</feature>
<sequence>MTGTTHRLRHIALSRFSPAMGGLAVAIGFVVCWSSGFVGSRLAVAIDTPVVALYAWRFALATLLAGGWWWWRSRRRAERGLDRRALAHEALVGSLTVGGYLLTMLLAVKAGVSAEVAALIGALQPLAAITLASGWLGEHTRPLQWLGMTVATLGAALSVLDDLQDVGGAPLWAYGLPLLAVACVTLGSALTARQPVALPLEARLTAQLTAATGVFFLAAIGMGSSLAPPAPSQDTLTALAWLIVLATFGGYGFFVESLRRFGVGHSAGLIALTPAVTLAWTALMFGELPGMLGGIGMLLGLIGAGAALYAGRQRGRGAGGHVDTASPTGRWSERPAMRPTAPASTLDRSGVSRRRDGESDPRHHVPDAPRGPRTW</sequence>
<evidence type="ECO:0000256" key="5">
    <source>
        <dbReference type="ARBA" id="ARBA00023136"/>
    </source>
</evidence>
<feature type="transmembrane region" description="Helical" evidence="7">
    <location>
        <begin position="267"/>
        <end position="285"/>
    </location>
</feature>